<dbReference type="HOGENOM" id="CLU_2022548_0_0_11"/>
<name>C7Q7L2_CATAD</name>
<dbReference type="RefSeq" id="WP_012787498.1">
    <property type="nucleotide sequence ID" value="NC_013131.1"/>
</dbReference>
<keyword evidence="2" id="KW-1185">Reference proteome</keyword>
<dbReference type="STRING" id="479433.Caci_3298"/>
<dbReference type="KEGG" id="cai:Caci_3298"/>
<gene>
    <name evidence="1" type="ordered locus">Caci_3298</name>
</gene>
<reference evidence="1 2" key="1">
    <citation type="journal article" date="2009" name="Stand. Genomic Sci.">
        <title>Complete genome sequence of Catenulispora acidiphila type strain (ID 139908).</title>
        <authorList>
            <person name="Copeland A."/>
            <person name="Lapidus A."/>
            <person name="Glavina Del Rio T."/>
            <person name="Nolan M."/>
            <person name="Lucas S."/>
            <person name="Chen F."/>
            <person name="Tice H."/>
            <person name="Cheng J.F."/>
            <person name="Bruce D."/>
            <person name="Goodwin L."/>
            <person name="Pitluck S."/>
            <person name="Mikhailova N."/>
            <person name="Pati A."/>
            <person name="Ivanova N."/>
            <person name="Mavromatis K."/>
            <person name="Chen A."/>
            <person name="Palaniappan K."/>
            <person name="Chain P."/>
            <person name="Land M."/>
            <person name="Hauser L."/>
            <person name="Chang Y.J."/>
            <person name="Jeffries C.D."/>
            <person name="Chertkov O."/>
            <person name="Brettin T."/>
            <person name="Detter J.C."/>
            <person name="Han C."/>
            <person name="Ali Z."/>
            <person name="Tindall B.J."/>
            <person name="Goker M."/>
            <person name="Bristow J."/>
            <person name="Eisen J.A."/>
            <person name="Markowitz V."/>
            <person name="Hugenholtz P."/>
            <person name="Kyrpides N.C."/>
            <person name="Klenk H.P."/>
        </authorList>
    </citation>
    <scope>NUCLEOTIDE SEQUENCE [LARGE SCALE GENOMIC DNA]</scope>
    <source>
        <strain evidence="2">DSM 44928 / JCM 14897 / NBRC 102108 / NRRL B-24433 / ID139908</strain>
    </source>
</reference>
<proteinExistence type="predicted"/>
<evidence type="ECO:0000313" key="1">
    <source>
        <dbReference type="EMBL" id="ACU72205.1"/>
    </source>
</evidence>
<dbReference type="Proteomes" id="UP000000851">
    <property type="component" value="Chromosome"/>
</dbReference>
<organism evidence="1 2">
    <name type="scientific">Catenulispora acidiphila (strain DSM 44928 / JCM 14897 / NBRC 102108 / NRRL B-24433 / ID139908)</name>
    <dbReference type="NCBI Taxonomy" id="479433"/>
    <lineage>
        <taxon>Bacteria</taxon>
        <taxon>Bacillati</taxon>
        <taxon>Actinomycetota</taxon>
        <taxon>Actinomycetes</taxon>
        <taxon>Catenulisporales</taxon>
        <taxon>Catenulisporaceae</taxon>
        <taxon>Catenulispora</taxon>
    </lineage>
</organism>
<dbReference type="AlphaFoldDB" id="C7Q7L2"/>
<evidence type="ECO:0000313" key="2">
    <source>
        <dbReference type="Proteomes" id="UP000000851"/>
    </source>
</evidence>
<accession>C7Q7L2</accession>
<protein>
    <submittedName>
        <fullName evidence="1">Uncharacterized protein</fullName>
    </submittedName>
</protein>
<dbReference type="EMBL" id="CP001700">
    <property type="protein sequence ID" value="ACU72205.1"/>
    <property type="molecule type" value="Genomic_DNA"/>
</dbReference>
<sequence>MAEHDPAPQDPRYAELNDVLDTQRRLITELCETIGRQATLISELQEDLRGGRGWKPKGRSRHTGATYEGLGVRTEAILRLAEAEAASLRDEARQDAAARIAAAELEVARIRSEGGGSGETEA</sequence>
<dbReference type="InParanoid" id="C7Q7L2"/>